<gene>
    <name evidence="3" type="ORF">SE37_14010</name>
</gene>
<dbReference type="GO" id="GO:0000160">
    <property type="term" value="P:phosphorelay signal transduction system"/>
    <property type="evidence" value="ECO:0007669"/>
    <property type="project" value="InterPro"/>
</dbReference>
<dbReference type="PANTHER" id="PTHR44520:SF1">
    <property type="entry name" value="TWO-COMPONENT SYSTEM REGULATORY PROTEIN"/>
    <property type="match status" value="1"/>
</dbReference>
<protein>
    <submittedName>
        <fullName evidence="3">Chemotaxis protein CheY</fullName>
    </submittedName>
</protein>
<dbReference type="EMBL" id="JXBL01000001">
    <property type="protein sequence ID" value="KIE44240.1"/>
    <property type="molecule type" value="Genomic_DNA"/>
</dbReference>
<dbReference type="Pfam" id="PF00072">
    <property type="entry name" value="Response_reg"/>
    <property type="match status" value="1"/>
</dbReference>
<sequence length="129" mass="14344">MDAKTILLVEDNPDDEFLALRALRRHGLRDVVVARDGEQAVDQLFEAITPLDPWLVLLDLKLPKMNGLEVLRTIRSVERTRHTPVIVISSSQEESDVVQCRELGVLAYLTKPIDGEKIMALLATAGLSS</sequence>
<feature type="domain" description="Response regulatory" evidence="2">
    <location>
        <begin position="5"/>
        <end position="126"/>
    </location>
</feature>
<proteinExistence type="predicted"/>
<dbReference type="CDD" id="cd17557">
    <property type="entry name" value="REC_Rcp-like"/>
    <property type="match status" value="1"/>
</dbReference>
<keyword evidence="1" id="KW-0597">Phosphoprotein</keyword>
<keyword evidence="4" id="KW-1185">Reference proteome</keyword>
<dbReference type="PROSITE" id="PS50110">
    <property type="entry name" value="RESPONSE_REGULATORY"/>
    <property type="match status" value="1"/>
</dbReference>
<reference evidence="3 4" key="1">
    <citation type="submission" date="2015-01" db="EMBL/GenBank/DDBJ databases">
        <title>Genome sequence of the anaerobic bacterium Geobacter soli GSS01, a dissimilatory Fe(III) reducer from soil.</title>
        <authorList>
            <person name="Yang G."/>
            <person name="Zhou S."/>
        </authorList>
    </citation>
    <scope>NUCLEOTIDE SEQUENCE [LARGE SCALE GENOMIC DNA]</scope>
    <source>
        <strain evidence="3 4">GSS01</strain>
    </source>
</reference>
<evidence type="ECO:0000256" key="1">
    <source>
        <dbReference type="PROSITE-ProRule" id="PRU00169"/>
    </source>
</evidence>
<dbReference type="InterPro" id="IPR011006">
    <property type="entry name" value="CheY-like_superfamily"/>
</dbReference>
<organism evidence="3 4">
    <name type="scientific">Geobacter soli</name>
    <dbReference type="NCBI Taxonomy" id="1510391"/>
    <lineage>
        <taxon>Bacteria</taxon>
        <taxon>Pseudomonadati</taxon>
        <taxon>Thermodesulfobacteriota</taxon>
        <taxon>Desulfuromonadia</taxon>
        <taxon>Geobacterales</taxon>
        <taxon>Geobacteraceae</taxon>
        <taxon>Geobacter</taxon>
    </lineage>
</organism>
<dbReference type="PANTHER" id="PTHR44520">
    <property type="entry name" value="RESPONSE REGULATOR RCP1-RELATED"/>
    <property type="match status" value="1"/>
</dbReference>
<dbReference type="InterPro" id="IPR052893">
    <property type="entry name" value="TCS_response_regulator"/>
</dbReference>
<evidence type="ECO:0000313" key="3">
    <source>
        <dbReference type="EMBL" id="KIE44240.1"/>
    </source>
</evidence>
<feature type="modified residue" description="4-aspartylphosphate" evidence="1">
    <location>
        <position position="59"/>
    </location>
</feature>
<evidence type="ECO:0000313" key="4">
    <source>
        <dbReference type="Proteomes" id="UP000031433"/>
    </source>
</evidence>
<dbReference type="AlphaFoldDB" id="A0A0C1U9I1"/>
<dbReference type="Proteomes" id="UP000031433">
    <property type="component" value="Unassembled WGS sequence"/>
</dbReference>
<dbReference type="Gene3D" id="3.40.50.2300">
    <property type="match status" value="1"/>
</dbReference>
<dbReference type="SMART" id="SM00448">
    <property type="entry name" value="REC"/>
    <property type="match status" value="1"/>
</dbReference>
<evidence type="ECO:0000259" key="2">
    <source>
        <dbReference type="PROSITE" id="PS50110"/>
    </source>
</evidence>
<dbReference type="SUPFAM" id="SSF52172">
    <property type="entry name" value="CheY-like"/>
    <property type="match status" value="1"/>
</dbReference>
<dbReference type="InterPro" id="IPR001789">
    <property type="entry name" value="Sig_transdc_resp-reg_receiver"/>
</dbReference>
<comment type="caution">
    <text evidence="3">The sequence shown here is derived from an EMBL/GenBank/DDBJ whole genome shotgun (WGS) entry which is preliminary data.</text>
</comment>
<name>A0A0C1U9I1_9BACT</name>
<accession>A0A0C1U9I1</accession>
<dbReference type="RefSeq" id="WP_039648432.1">
    <property type="nucleotide sequence ID" value="NZ_JXBL01000001.1"/>
</dbReference>